<dbReference type="RefSeq" id="WP_286211582.1">
    <property type="nucleotide sequence ID" value="NZ_AP027452.1"/>
</dbReference>
<gene>
    <name evidence="1" type="ORF">hbim_05012</name>
</gene>
<dbReference type="Proteomes" id="UP001241092">
    <property type="component" value="Chromosome"/>
</dbReference>
<reference evidence="1" key="1">
    <citation type="submission" date="2023-03" db="EMBL/GenBank/DDBJ databases">
        <title>Draft genome sequence of a Mycolicibacterium mageritense strain H4_3_1 isolated from a hybrid biological-inorganic system reactor.</title>
        <authorList>
            <person name="Feng X."/>
            <person name="Kazama D."/>
            <person name="Sato K."/>
            <person name="Kobayashi H."/>
        </authorList>
    </citation>
    <scope>NUCLEOTIDE SEQUENCE</scope>
    <source>
        <strain evidence="1">H4_3_1</strain>
    </source>
</reference>
<name>A0AAI8XQI8_MYCME</name>
<evidence type="ECO:0000313" key="1">
    <source>
        <dbReference type="EMBL" id="BDY31060.1"/>
    </source>
</evidence>
<dbReference type="AlphaFoldDB" id="A0AAI8XQI8"/>
<dbReference type="EMBL" id="AP027452">
    <property type="protein sequence ID" value="BDY31060.1"/>
    <property type="molecule type" value="Genomic_DNA"/>
</dbReference>
<accession>A0AAI8XQI8</accession>
<dbReference type="Gene3D" id="3.10.180.10">
    <property type="entry name" value="2,3-Dihydroxybiphenyl 1,2-Dioxygenase, domain 1"/>
    <property type="match status" value="1"/>
</dbReference>
<dbReference type="SUPFAM" id="SSF54593">
    <property type="entry name" value="Glyoxalase/Bleomycin resistance protein/Dihydroxybiphenyl dioxygenase"/>
    <property type="match status" value="1"/>
</dbReference>
<dbReference type="Pfam" id="PF13669">
    <property type="entry name" value="Glyoxalase_4"/>
    <property type="match status" value="1"/>
</dbReference>
<evidence type="ECO:0000313" key="2">
    <source>
        <dbReference type="Proteomes" id="UP001241092"/>
    </source>
</evidence>
<sequence length="177" mass="20193">MTTPLTADELRRRNATRKIFQIALVTRDLERSMKSWVDNLGIGPWTVLTFTEESVRHLKVDAQPVTVPFKFLIAIATVGDIDFELIQPVYGPTIYEEFLQRRGEGLHHIKEKIAENDLDQVIADYAAKGIGVLQTGWFDVDVHYYMDTEPKLDFIFELGNCARLELPVGSYSTYPAE</sequence>
<evidence type="ECO:0008006" key="3">
    <source>
        <dbReference type="Google" id="ProtNLM"/>
    </source>
</evidence>
<protein>
    <recommendedName>
        <fullName evidence="3">VOC family protein</fullName>
    </recommendedName>
</protein>
<proteinExistence type="predicted"/>
<organism evidence="1 2">
    <name type="scientific">Mycolicibacterium mageritense</name>
    <name type="common">Mycobacterium mageritense</name>
    <dbReference type="NCBI Taxonomy" id="53462"/>
    <lineage>
        <taxon>Bacteria</taxon>
        <taxon>Bacillati</taxon>
        <taxon>Actinomycetota</taxon>
        <taxon>Actinomycetes</taxon>
        <taxon>Mycobacteriales</taxon>
        <taxon>Mycobacteriaceae</taxon>
        <taxon>Mycolicibacterium</taxon>
    </lineage>
</organism>
<dbReference type="InterPro" id="IPR029068">
    <property type="entry name" value="Glyas_Bleomycin-R_OHBP_Dase"/>
</dbReference>